<feature type="domain" description="Gp5/Type VI secretion system Vgr protein OB-fold" evidence="4">
    <location>
        <begin position="439"/>
        <end position="481"/>
    </location>
</feature>
<keyword evidence="2" id="KW-0175">Coiled coil</keyword>
<dbReference type="InterPro" id="IPR006533">
    <property type="entry name" value="T6SS_Vgr_RhsGE"/>
</dbReference>
<dbReference type="InterPro" id="IPR028244">
    <property type="entry name" value="T6SS_Rhs_Vgr_dom"/>
</dbReference>
<dbReference type="Gene3D" id="3.55.50.10">
    <property type="entry name" value="Baseplate protein-like domains"/>
    <property type="match status" value="1"/>
</dbReference>
<evidence type="ECO:0000256" key="3">
    <source>
        <dbReference type="SAM" id="MobiDB-lite"/>
    </source>
</evidence>
<evidence type="ECO:0000256" key="2">
    <source>
        <dbReference type="SAM" id="Coils"/>
    </source>
</evidence>
<dbReference type="Gene3D" id="2.30.110.50">
    <property type="match status" value="1"/>
</dbReference>
<feature type="domain" description="DUF2345" evidence="5">
    <location>
        <begin position="621"/>
        <end position="768"/>
    </location>
</feature>
<evidence type="ECO:0000313" key="7">
    <source>
        <dbReference type="EMBL" id="TCT32948.1"/>
    </source>
</evidence>
<dbReference type="Pfam" id="PF05954">
    <property type="entry name" value="Phage_GPD"/>
    <property type="match status" value="1"/>
</dbReference>
<dbReference type="Pfam" id="PF04717">
    <property type="entry name" value="Phage_base_V"/>
    <property type="match status" value="1"/>
</dbReference>
<protein>
    <submittedName>
        <fullName evidence="7">Type VI secretion system secreted protein VgrG</fullName>
    </submittedName>
</protein>
<feature type="domain" description="Putative type VI secretion system Rhs element associated Vgr" evidence="6">
    <location>
        <begin position="501"/>
        <end position="602"/>
    </location>
</feature>
<dbReference type="OrthoDB" id="6710627at2"/>
<organism evidence="7 8">
    <name type="scientific">Providencia alcalifaciens</name>
    <dbReference type="NCBI Taxonomy" id="126385"/>
    <lineage>
        <taxon>Bacteria</taxon>
        <taxon>Pseudomonadati</taxon>
        <taxon>Pseudomonadota</taxon>
        <taxon>Gammaproteobacteria</taxon>
        <taxon>Enterobacterales</taxon>
        <taxon>Morganellaceae</taxon>
        <taxon>Providencia</taxon>
    </lineage>
</organism>
<evidence type="ECO:0000259" key="4">
    <source>
        <dbReference type="Pfam" id="PF04717"/>
    </source>
</evidence>
<reference evidence="7 8" key="1">
    <citation type="submission" date="2019-03" db="EMBL/GenBank/DDBJ databases">
        <title>Genomic analyses of the natural microbiome of Caenorhabditis elegans.</title>
        <authorList>
            <person name="Samuel B."/>
        </authorList>
    </citation>
    <scope>NUCLEOTIDE SEQUENCE [LARGE SCALE GENOMIC DNA]</scope>
    <source>
        <strain evidence="7 8">JUb102</strain>
    </source>
</reference>
<sequence length="902" mass="101358">MGLQDLALKIAPLHNRYQLGVQGCSVPLDVESFIGREAISETYRYQITFTSSAQNLLAQQFLRRTAHFTFSSPTIPLAALDSLSEPQKRIHGVVTHFKRLSGSADEAQYQIVIEPFVSLLRHQMRSHRFFLNKSVPEVIEFILREHKIQGWEFEFHLQRQYPKREQINQINESDWQFIERLLSEVGIFYSFSLQTDTKTEIIHFGDSQRAYVYDLQLPLNSPSGMNDNGVESVWGLSLRHQVVERSVVTKDYNHRQAMQTLLSIETDMTRGDGDDINYGDVYHYKARHLERGEKYQPETETAHFWSRLDHERFLARQTLLRGKSNSPRLTPLMIFKVIDNQLSSTLPTDFQSEILITRLRFSGSRSSALTIQFDAAPYTEALCWRPVLKPRPVIAGTLMARITSAKSHDIYAHQNEHGFYWVKFDADRDEKPTGYESMPVRLAKPYAGDTYGIHFPLIQGAEVAIAFHEGDPDRPYIAHALHDSHRPDHITDKNNTRNVIRTPANNKLRMEDKRGEEHIKLSTEYGGKSQLNLGHLVNQGREKRGDGFELRTDSWGAIRAGKGLFISTDLRTKAASEQLDMREAKQQLDDALNLVSSLREAAEVAKAELADLNAQQTLLTQSIQELQQAAMLLSSPAGIALTSPKTVQANSGENITLTANKQADISVGKKITLAAGQAISLFAQSLGIKAFAAKGKVEIQAQSDEMHLTSLKDMTVTSTGGRTVVAAKDELLLTCGGAYIRLKGGQIEYGSPSNQMVKATNWVVEGPASMDVTHPQFPQSMPKQTLRFQLSSSPQSPMKARAFEPYELYANGALILKGMSDAQGNIQIDHDIPTDSYQLRLLNGDRYDIDVPSAESQEAENVEPVNVGFRTSAPSQERESSRIGQAWGEGLSQFITEWNKRK</sequence>
<dbReference type="Pfam" id="PF13296">
    <property type="entry name" value="T6SS_Vgr"/>
    <property type="match status" value="1"/>
</dbReference>
<dbReference type="InterPro" id="IPR017847">
    <property type="entry name" value="T6SS_RhsGE_Vgr_subset"/>
</dbReference>
<dbReference type="Proteomes" id="UP000295055">
    <property type="component" value="Unassembled WGS sequence"/>
</dbReference>
<dbReference type="InterPro" id="IPR018769">
    <property type="entry name" value="VgrG2_DUF2345"/>
</dbReference>
<evidence type="ECO:0000256" key="1">
    <source>
        <dbReference type="ARBA" id="ARBA00005558"/>
    </source>
</evidence>
<dbReference type="Gene3D" id="4.10.180.10">
    <property type="match status" value="1"/>
</dbReference>
<dbReference type="InterPro" id="IPR037026">
    <property type="entry name" value="Vgr_OB-fold_dom_sf"/>
</dbReference>
<comment type="similarity">
    <text evidence="1">Belongs to the VgrG protein family.</text>
</comment>
<feature type="coiled-coil region" evidence="2">
    <location>
        <begin position="574"/>
        <end position="629"/>
    </location>
</feature>
<gene>
    <name evidence="7" type="ORF">EC835_106274</name>
</gene>
<comment type="caution">
    <text evidence="7">The sequence shown here is derived from an EMBL/GenBank/DDBJ whole genome shotgun (WGS) entry which is preliminary data.</text>
</comment>
<dbReference type="InterPro" id="IPR006531">
    <property type="entry name" value="Gp5/Vgr_OB"/>
</dbReference>
<proteinExistence type="inferred from homology"/>
<evidence type="ECO:0000313" key="8">
    <source>
        <dbReference type="Proteomes" id="UP000295055"/>
    </source>
</evidence>
<evidence type="ECO:0000259" key="6">
    <source>
        <dbReference type="Pfam" id="PF13296"/>
    </source>
</evidence>
<dbReference type="NCBIfam" id="TIGR01646">
    <property type="entry name" value="vgr_GE"/>
    <property type="match status" value="1"/>
</dbReference>
<name>A0A4R3NJL5_9GAMM</name>
<dbReference type="NCBIfam" id="TIGR03361">
    <property type="entry name" value="VI_Rhs_Vgr"/>
    <property type="match status" value="1"/>
</dbReference>
<dbReference type="SUPFAM" id="SSF69279">
    <property type="entry name" value="Phage tail proteins"/>
    <property type="match status" value="2"/>
</dbReference>
<dbReference type="EMBL" id="SMAS01000006">
    <property type="protein sequence ID" value="TCT32948.1"/>
    <property type="molecule type" value="Genomic_DNA"/>
</dbReference>
<feature type="region of interest" description="Disordered" evidence="3">
    <location>
        <begin position="854"/>
        <end position="882"/>
    </location>
</feature>
<dbReference type="AlphaFoldDB" id="A0A4R3NJL5"/>
<dbReference type="Gene3D" id="2.40.50.230">
    <property type="entry name" value="Gp5 N-terminal domain"/>
    <property type="match status" value="1"/>
</dbReference>
<accession>A0A4R3NJL5</accession>
<dbReference type="Pfam" id="PF10106">
    <property type="entry name" value="DUF2345"/>
    <property type="match status" value="1"/>
</dbReference>
<evidence type="ECO:0000259" key="5">
    <source>
        <dbReference type="Pfam" id="PF10106"/>
    </source>
</evidence>
<dbReference type="RefSeq" id="WP_132496642.1">
    <property type="nucleotide sequence ID" value="NZ_SMAS01000006.1"/>
</dbReference>
<dbReference type="SUPFAM" id="SSF69255">
    <property type="entry name" value="gp5 N-terminal domain-like"/>
    <property type="match status" value="1"/>
</dbReference>